<evidence type="ECO:0000313" key="3">
    <source>
        <dbReference type="EMBL" id="CAI4212490.1"/>
    </source>
</evidence>
<comment type="caution">
    <text evidence="3">The sequence shown here is derived from an EMBL/GenBank/DDBJ whole genome shotgun (WGS) entry which is preliminary data.</text>
</comment>
<feature type="coiled-coil region" evidence="1">
    <location>
        <begin position="69"/>
        <end position="145"/>
    </location>
</feature>
<keyword evidence="4" id="KW-1185">Reference proteome</keyword>
<feature type="compositionally biased region" description="Basic and acidic residues" evidence="2">
    <location>
        <begin position="482"/>
        <end position="491"/>
    </location>
</feature>
<evidence type="ECO:0000313" key="4">
    <source>
        <dbReference type="Proteomes" id="UP000838763"/>
    </source>
</evidence>
<evidence type="ECO:0000256" key="2">
    <source>
        <dbReference type="SAM" id="MobiDB-lite"/>
    </source>
</evidence>
<keyword evidence="1" id="KW-0175">Coiled coil</keyword>
<sequence>MEMTQKEIARIDTEHRDQSKAYKRVTIQQQDALRDFLKTLVGEVKEAGASIQAASSPDNPTPSPWRQDISELQSQLKTLQDAMKEREKTAQDSIQQLNANIGLLSTQCQALEGKNDALQDEQKILQQKYENVIKINAELQEEQKTTKAEWAKVQNTITEQRTLTSAPGVHQEQQELRQKVRESESSIAKMGIEFGAAVASWQRLEARVAKLEAKDNYDTISMGNLIDSKLNKAELDETRERLEARLESQHTTTQERLTKTTTALHTLEAKATKERAELESKYSLVQQSYLQAETKLGELNSRLPPAAELANPEGSGLPDDAVQSLHEVMAKVQEHETKLSDFNPQEFDTIFWAYQQIVKEVKGKLTGLENADQNLDNPVEHTEQPRNHAVTATADEASRVASNVNGTDLLTVVKNLQTQTVRRVGDWVDELRGSVSQVENRVGKLEQQSCSNTAKESTEAPSAESIQSPVPKSRPQPSLDDTEARQRGATEDKLSQLAALITQSDVQIREIQAAMAVRDDSQLGERTAVTTAIGEMAMDFKTELMKVVKEVHELKASIGRLDTGLSGLEARIAELDPEQVEDTRKLANELFSQARTTDGQLQSINGRIAGLQQFSSTLQSQYHNINTEALCERMMQHLRRELPNDSVATLRQHGAQISQILSRLSEESEPKRKRIISTSTGPPTPNAQQPLNTQSPQVQGHALPSLRGSVVPMPSAQASYAQTVPPHSLAVQARNTQGVVVQAPNAQGQGDTPSTSTAPPDMTGYLSRLDNNPCAVYCILEYLRATFPFTLF</sequence>
<protein>
    <submittedName>
        <fullName evidence="3">Uncharacterized protein</fullName>
    </submittedName>
</protein>
<evidence type="ECO:0000256" key="1">
    <source>
        <dbReference type="SAM" id="Coils"/>
    </source>
</evidence>
<name>A0A9P1M9A9_9PEZI</name>
<feature type="compositionally biased region" description="Polar residues" evidence="2">
    <location>
        <begin position="446"/>
        <end position="455"/>
    </location>
</feature>
<gene>
    <name evidence="3" type="ORF">PPNO1_LOCUS2247</name>
</gene>
<feature type="compositionally biased region" description="Polar residues" evidence="2">
    <location>
        <begin position="744"/>
        <end position="758"/>
    </location>
</feature>
<feature type="coiled-coil region" evidence="1">
    <location>
        <begin position="225"/>
        <end position="252"/>
    </location>
</feature>
<organism evidence="3 4">
    <name type="scientific">Parascedosporium putredinis</name>
    <dbReference type="NCBI Taxonomy" id="1442378"/>
    <lineage>
        <taxon>Eukaryota</taxon>
        <taxon>Fungi</taxon>
        <taxon>Dikarya</taxon>
        <taxon>Ascomycota</taxon>
        <taxon>Pezizomycotina</taxon>
        <taxon>Sordariomycetes</taxon>
        <taxon>Hypocreomycetidae</taxon>
        <taxon>Microascales</taxon>
        <taxon>Microascaceae</taxon>
        <taxon>Parascedosporium</taxon>
    </lineage>
</organism>
<feature type="compositionally biased region" description="Polar residues" evidence="2">
    <location>
        <begin position="676"/>
        <end position="698"/>
    </location>
</feature>
<feature type="region of interest" description="Disordered" evidence="2">
    <location>
        <begin position="442"/>
        <end position="491"/>
    </location>
</feature>
<feature type="region of interest" description="Disordered" evidence="2">
    <location>
        <begin position="744"/>
        <end position="764"/>
    </location>
</feature>
<dbReference type="EMBL" id="CALLCH030000005">
    <property type="protein sequence ID" value="CAI4212490.1"/>
    <property type="molecule type" value="Genomic_DNA"/>
</dbReference>
<proteinExistence type="predicted"/>
<reference evidence="3" key="1">
    <citation type="submission" date="2022-11" db="EMBL/GenBank/DDBJ databases">
        <authorList>
            <person name="Scott C."/>
            <person name="Bruce N."/>
        </authorList>
    </citation>
    <scope>NUCLEOTIDE SEQUENCE</scope>
</reference>
<accession>A0A9P1M9A9</accession>
<dbReference type="AlphaFoldDB" id="A0A9P1M9A9"/>
<feature type="region of interest" description="Disordered" evidence="2">
    <location>
        <begin position="664"/>
        <end position="700"/>
    </location>
</feature>
<dbReference type="Proteomes" id="UP000838763">
    <property type="component" value="Unassembled WGS sequence"/>
</dbReference>